<dbReference type="InterPro" id="IPR050959">
    <property type="entry name" value="MarA-like"/>
</dbReference>
<sequence length="292" mass="33123">MNIILQMNKAMTYIEENLMGEIDFEEMSRIACCSEYHFRRMFSFLAGMSLGEYIRRRKLSLAAVLLNNQDNKIIDVALQLGYNSPDAFTKAFQAMHGIAPSNVKKGNTTLKAFPPMTFQLTIKGGNEMDYRIVEKDPFKIVGLKKRITLIFEGVNHQMDSLVESLTDERIKYLKSLCNIEPSGILSVSANFSERSVEGSELDQYIGIATTKQVSGHWEVLEVDATSWAVFSVVGEFPKALQDTWARIYGEWFPTSGYELTGGPEILWNESSDTSKHDYKSEIWIPVRKSNLI</sequence>
<evidence type="ECO:0000313" key="6">
    <source>
        <dbReference type="Proteomes" id="UP000469523"/>
    </source>
</evidence>
<dbReference type="InterPro" id="IPR018062">
    <property type="entry name" value="HTH_AraC-typ_CS"/>
</dbReference>
<dbReference type="PROSITE" id="PS01124">
    <property type="entry name" value="HTH_ARAC_FAMILY_2"/>
    <property type="match status" value="1"/>
</dbReference>
<dbReference type="Pfam" id="PF12833">
    <property type="entry name" value="HTH_18"/>
    <property type="match status" value="1"/>
</dbReference>
<evidence type="ECO:0000256" key="1">
    <source>
        <dbReference type="ARBA" id="ARBA00023015"/>
    </source>
</evidence>
<evidence type="ECO:0000259" key="4">
    <source>
        <dbReference type="PROSITE" id="PS01124"/>
    </source>
</evidence>
<name>A0A6N7XXK6_9FIRM</name>
<keyword evidence="2" id="KW-0238">DNA-binding</keyword>
<proteinExistence type="predicted"/>
<dbReference type="EMBL" id="VUNQ01000013">
    <property type="protein sequence ID" value="MSU01304.1"/>
    <property type="molecule type" value="Genomic_DNA"/>
</dbReference>
<dbReference type="SMART" id="SM00871">
    <property type="entry name" value="AraC_E_bind"/>
    <property type="match status" value="1"/>
</dbReference>
<dbReference type="InterPro" id="IPR011256">
    <property type="entry name" value="Reg_factor_effector_dom_sf"/>
</dbReference>
<dbReference type="InterPro" id="IPR009057">
    <property type="entry name" value="Homeodomain-like_sf"/>
</dbReference>
<dbReference type="SUPFAM" id="SSF46689">
    <property type="entry name" value="Homeodomain-like"/>
    <property type="match status" value="2"/>
</dbReference>
<reference evidence="5 6" key="1">
    <citation type="submission" date="2019-09" db="EMBL/GenBank/DDBJ databases">
        <title>In-depth cultivation of the pig gut microbiome towards novel bacterial diversity and tailored functional studies.</title>
        <authorList>
            <person name="Wylensek D."/>
            <person name="Hitch T.C.A."/>
            <person name="Clavel T."/>
        </authorList>
    </citation>
    <scope>NUCLEOTIDE SEQUENCE [LARGE SCALE GENOMIC DNA]</scope>
    <source>
        <strain evidence="5 6">WCA3-693-APC-4?</strain>
    </source>
</reference>
<dbReference type="GO" id="GO:0043565">
    <property type="term" value="F:sequence-specific DNA binding"/>
    <property type="evidence" value="ECO:0007669"/>
    <property type="project" value="InterPro"/>
</dbReference>
<organism evidence="5 6">
    <name type="scientific">Tissierella pigra</name>
    <dbReference type="NCBI Taxonomy" id="2607614"/>
    <lineage>
        <taxon>Bacteria</taxon>
        <taxon>Bacillati</taxon>
        <taxon>Bacillota</taxon>
        <taxon>Tissierellia</taxon>
        <taxon>Tissierellales</taxon>
        <taxon>Tissierellaceae</taxon>
        <taxon>Tissierella</taxon>
    </lineage>
</organism>
<dbReference type="GO" id="GO:0003700">
    <property type="term" value="F:DNA-binding transcription factor activity"/>
    <property type="evidence" value="ECO:0007669"/>
    <property type="project" value="InterPro"/>
</dbReference>
<dbReference type="AlphaFoldDB" id="A0A6N7XXK6"/>
<gene>
    <name evidence="5" type="ORF">FYJ83_07480</name>
</gene>
<evidence type="ECO:0000313" key="5">
    <source>
        <dbReference type="EMBL" id="MSU01304.1"/>
    </source>
</evidence>
<dbReference type="InterPro" id="IPR018060">
    <property type="entry name" value="HTH_AraC"/>
</dbReference>
<dbReference type="SUPFAM" id="SSF55136">
    <property type="entry name" value="Probable bacterial effector-binding domain"/>
    <property type="match status" value="1"/>
</dbReference>
<dbReference type="PROSITE" id="PS00041">
    <property type="entry name" value="HTH_ARAC_FAMILY_1"/>
    <property type="match status" value="1"/>
</dbReference>
<dbReference type="RefSeq" id="WP_154439718.1">
    <property type="nucleotide sequence ID" value="NZ_JAHLPJ010000001.1"/>
</dbReference>
<accession>A0A6N7XXK6</accession>
<dbReference type="PANTHER" id="PTHR47504">
    <property type="entry name" value="RIGHT ORIGIN-BINDING PROTEIN"/>
    <property type="match status" value="1"/>
</dbReference>
<dbReference type="InterPro" id="IPR029442">
    <property type="entry name" value="GyrI-like"/>
</dbReference>
<protein>
    <submittedName>
        <fullName evidence="5">AraC family transcriptional regulator</fullName>
    </submittedName>
</protein>
<dbReference type="Proteomes" id="UP000469523">
    <property type="component" value="Unassembled WGS sequence"/>
</dbReference>
<dbReference type="InterPro" id="IPR010499">
    <property type="entry name" value="AraC_E-bd"/>
</dbReference>
<dbReference type="Pfam" id="PF06445">
    <property type="entry name" value="GyrI-like"/>
    <property type="match status" value="1"/>
</dbReference>
<dbReference type="Gene3D" id="3.20.80.10">
    <property type="entry name" value="Regulatory factor, effector binding domain"/>
    <property type="match status" value="1"/>
</dbReference>
<dbReference type="Gene3D" id="1.10.10.60">
    <property type="entry name" value="Homeodomain-like"/>
    <property type="match status" value="2"/>
</dbReference>
<comment type="caution">
    <text evidence="5">The sequence shown here is derived from an EMBL/GenBank/DDBJ whole genome shotgun (WGS) entry which is preliminary data.</text>
</comment>
<keyword evidence="6" id="KW-1185">Reference proteome</keyword>
<feature type="domain" description="HTH araC/xylS-type" evidence="4">
    <location>
        <begin position="8"/>
        <end position="106"/>
    </location>
</feature>
<dbReference type="PANTHER" id="PTHR47504:SF5">
    <property type="entry name" value="RIGHT ORIGIN-BINDING PROTEIN"/>
    <property type="match status" value="1"/>
</dbReference>
<keyword evidence="1" id="KW-0805">Transcription regulation</keyword>
<evidence type="ECO:0000256" key="3">
    <source>
        <dbReference type="ARBA" id="ARBA00023163"/>
    </source>
</evidence>
<dbReference type="SMART" id="SM00342">
    <property type="entry name" value="HTH_ARAC"/>
    <property type="match status" value="1"/>
</dbReference>
<keyword evidence="3" id="KW-0804">Transcription</keyword>
<evidence type="ECO:0000256" key="2">
    <source>
        <dbReference type="ARBA" id="ARBA00023125"/>
    </source>
</evidence>